<protein>
    <recommendedName>
        <fullName evidence="13">GPI ethanolamine phosphate transferase 3</fullName>
    </recommendedName>
</protein>
<dbReference type="InterPro" id="IPR039524">
    <property type="entry name" value="PIGO/GPI13"/>
</dbReference>
<gene>
    <name evidence="12" type="ORF">QSP1433_LOCUS5963</name>
</gene>
<comment type="similarity">
    <text evidence="3">Belongs to the PIGG/PIGN/PIGO family. PIGO subfamily.</text>
</comment>
<feature type="transmembrane region" description="Helical" evidence="11">
    <location>
        <begin position="451"/>
        <end position="471"/>
    </location>
</feature>
<evidence type="ECO:0000256" key="11">
    <source>
        <dbReference type="SAM" id="Phobius"/>
    </source>
</evidence>
<keyword evidence="8 11" id="KW-1133">Transmembrane helix</keyword>
<evidence type="ECO:0000256" key="1">
    <source>
        <dbReference type="ARBA" id="ARBA00004477"/>
    </source>
</evidence>
<keyword evidence="5" id="KW-0808">Transferase</keyword>
<feature type="transmembrane region" description="Helical" evidence="11">
    <location>
        <begin position="478"/>
        <end position="494"/>
    </location>
</feature>
<keyword evidence="10" id="KW-0325">Glycoprotein</keyword>
<dbReference type="PANTHER" id="PTHR23071:SF1">
    <property type="entry name" value="GPI ETHANOLAMINE PHOSPHATE TRANSFERASE 3"/>
    <property type="match status" value="1"/>
</dbReference>
<evidence type="ECO:0000256" key="6">
    <source>
        <dbReference type="ARBA" id="ARBA00022692"/>
    </source>
</evidence>
<dbReference type="GO" id="GO:0051377">
    <property type="term" value="F:mannose-ethanolamine phosphotransferase activity"/>
    <property type="evidence" value="ECO:0007669"/>
    <property type="project" value="InterPro"/>
</dbReference>
<keyword evidence="4" id="KW-0337">GPI-anchor biosynthesis</keyword>
<feature type="transmembrane region" description="Helical" evidence="11">
    <location>
        <begin position="788"/>
        <end position="810"/>
    </location>
</feature>
<dbReference type="InterPro" id="IPR017850">
    <property type="entry name" value="Alkaline_phosphatase_core_sf"/>
</dbReference>
<keyword evidence="7" id="KW-0256">Endoplasmic reticulum</keyword>
<evidence type="ECO:0000256" key="7">
    <source>
        <dbReference type="ARBA" id="ARBA00022824"/>
    </source>
</evidence>
<evidence type="ECO:0000256" key="9">
    <source>
        <dbReference type="ARBA" id="ARBA00023136"/>
    </source>
</evidence>
<dbReference type="Pfam" id="PF01663">
    <property type="entry name" value="Phosphodiest"/>
    <property type="match status" value="1"/>
</dbReference>
<organism evidence="12">
    <name type="scientific">Mucochytrium quahogii</name>
    <dbReference type="NCBI Taxonomy" id="96639"/>
    <lineage>
        <taxon>Eukaryota</taxon>
        <taxon>Sar</taxon>
        <taxon>Stramenopiles</taxon>
        <taxon>Bigyra</taxon>
        <taxon>Labyrinthulomycetes</taxon>
        <taxon>Thraustochytrida</taxon>
        <taxon>Thraustochytriidae</taxon>
        <taxon>Mucochytrium</taxon>
    </lineage>
</organism>
<evidence type="ECO:0000313" key="12">
    <source>
        <dbReference type="EMBL" id="CAD9677893.1"/>
    </source>
</evidence>
<comment type="subcellular location">
    <subcellularLocation>
        <location evidence="1">Endoplasmic reticulum membrane</location>
        <topology evidence="1">Multi-pass membrane protein</topology>
    </subcellularLocation>
</comment>
<feature type="transmembrane region" description="Helical" evidence="11">
    <location>
        <begin position="730"/>
        <end position="748"/>
    </location>
</feature>
<accession>A0A7S2RQK3</accession>
<feature type="transmembrane region" description="Helical" evidence="11">
    <location>
        <begin position="754"/>
        <end position="776"/>
    </location>
</feature>
<comment type="pathway">
    <text evidence="2">Glycolipid biosynthesis; glycosylphosphatidylinositol-anchor biosynthesis.</text>
</comment>
<feature type="transmembrane region" description="Helical" evidence="11">
    <location>
        <begin position="644"/>
        <end position="668"/>
    </location>
</feature>
<dbReference type="PANTHER" id="PTHR23071">
    <property type="entry name" value="PHOSPHATIDYLINOSITOL GLYCAN"/>
    <property type="match status" value="1"/>
</dbReference>
<evidence type="ECO:0000256" key="3">
    <source>
        <dbReference type="ARBA" id="ARBA00008695"/>
    </source>
</evidence>
<dbReference type="Gene3D" id="3.40.720.10">
    <property type="entry name" value="Alkaline Phosphatase, subunit A"/>
    <property type="match status" value="1"/>
</dbReference>
<dbReference type="GO" id="GO:0006506">
    <property type="term" value="P:GPI anchor biosynthetic process"/>
    <property type="evidence" value="ECO:0007669"/>
    <property type="project" value="UniProtKB-UniPathway"/>
</dbReference>
<keyword evidence="9 11" id="KW-0472">Membrane</keyword>
<evidence type="ECO:0000256" key="5">
    <source>
        <dbReference type="ARBA" id="ARBA00022679"/>
    </source>
</evidence>
<dbReference type="GO" id="GO:0005789">
    <property type="term" value="C:endoplasmic reticulum membrane"/>
    <property type="evidence" value="ECO:0007669"/>
    <property type="project" value="UniProtKB-SubCell"/>
</dbReference>
<evidence type="ECO:0000256" key="4">
    <source>
        <dbReference type="ARBA" id="ARBA00022502"/>
    </source>
</evidence>
<dbReference type="InterPro" id="IPR037675">
    <property type="entry name" value="PIG-O_N"/>
</dbReference>
<dbReference type="UniPathway" id="UPA00196"/>
<dbReference type="InterPro" id="IPR002591">
    <property type="entry name" value="Phosphodiest/P_Trfase"/>
</dbReference>
<dbReference type="SUPFAM" id="SSF53649">
    <property type="entry name" value="Alkaline phosphatase-like"/>
    <property type="match status" value="1"/>
</dbReference>
<sequence length="812" mass="91080">MWILVVCFVLHIVGILVFNEGFFLTRLELKNKSTCGQAPYVSKDGHKDSGSCWLQGRESRYKRAVVIVIDALRYDFVFWNDTSDGTHPFQNKLASVRDLLKMSPEHTLLFPFYADPPTTTIQRLKGMTTGGLPTFMEIKDDVASEGVEITEDNLVDLLVNHSSRNITFMGDDTWTVLFPGHFARSFPYPSFNVKDLHTVDEGVLDHLLPEMRRDDWSFLVAHFLGVDHCGHRYGPDNDEMGKKLLQMNQAIDDVVRMLNHEEGFEDTLLLVFGDHGMTADGNHGGATEEEVGAALLMYSPVPIIHAALEEETGRRTVDQIDLAPTLSLLLGLPIPFGSLGRIVPELFFTGQDDVARYRSLNEALEVNVGQVLRYLKEYSEKSQSKFEILEILTKQAQGIFRELHKKEADEACNTECILSAHRKAYVTAREILKQVSQHGRSLWTQFNLGRMAAGFLIALLGVVAGAVNTWVNMHDQPIAEIIISFLAVGLQMASRLSNSYIVSEPRVTSFITATLSAYMLLSPTALPRYAVLSILSIAVASRISVELAPIQWWRGQEALPGDGLQPWFVATCWTPLICVGFAVSRVFKGHTKTLLIAQFTLTFYHWAFQCIDKPSNWFPRAVYVLPLLNFVLNKANNAWRKELVALLIAPYLLVVGPASPAPIFLLLVQGFALLQVTKHFSTVFLATLWSTTSMSYFFATGHESFFNKLHYASPFVGFEEHEYFRGATMLGFNTFGIFILITVLLPVVSKNVPVAINTFIISQAMRAITMIAFVAMQRRHLMVWAIFAPKYVFDSVTLLVIDVAAIVTLLKY</sequence>
<dbReference type="AlphaFoldDB" id="A0A7S2RQK3"/>
<reference evidence="12" key="1">
    <citation type="submission" date="2021-01" db="EMBL/GenBank/DDBJ databases">
        <authorList>
            <person name="Corre E."/>
            <person name="Pelletier E."/>
            <person name="Niang G."/>
            <person name="Scheremetjew M."/>
            <person name="Finn R."/>
            <person name="Kale V."/>
            <person name="Holt S."/>
            <person name="Cochrane G."/>
            <person name="Meng A."/>
            <person name="Brown T."/>
            <person name="Cohen L."/>
        </authorList>
    </citation>
    <scope>NUCLEOTIDE SEQUENCE</scope>
    <source>
        <strain evidence="12">NY070348D</strain>
    </source>
</reference>
<evidence type="ECO:0000256" key="2">
    <source>
        <dbReference type="ARBA" id="ARBA00004687"/>
    </source>
</evidence>
<evidence type="ECO:0000256" key="8">
    <source>
        <dbReference type="ARBA" id="ARBA00022989"/>
    </source>
</evidence>
<name>A0A7S2RQK3_9STRA</name>
<keyword evidence="6 11" id="KW-0812">Transmembrane</keyword>
<evidence type="ECO:0000256" key="10">
    <source>
        <dbReference type="ARBA" id="ARBA00023180"/>
    </source>
</evidence>
<evidence type="ECO:0008006" key="13">
    <source>
        <dbReference type="Google" id="ProtNLM"/>
    </source>
</evidence>
<dbReference type="CDD" id="cd16023">
    <property type="entry name" value="GPI_EPT_3"/>
    <property type="match status" value="1"/>
</dbReference>
<dbReference type="EMBL" id="HBHK01009602">
    <property type="protein sequence ID" value="CAD9677893.1"/>
    <property type="molecule type" value="Transcribed_RNA"/>
</dbReference>
<feature type="transmembrane region" description="Helical" evidence="11">
    <location>
        <begin position="506"/>
        <end position="522"/>
    </location>
</feature>
<proteinExistence type="inferred from homology"/>